<proteinExistence type="predicted"/>
<dbReference type="OrthoDB" id="287584at2"/>
<dbReference type="Pfam" id="PF09650">
    <property type="entry name" value="PHA_gran_rgn"/>
    <property type="match status" value="1"/>
</dbReference>
<gene>
    <name evidence="1" type="ORF">C9J12_23855</name>
</gene>
<dbReference type="NCBIfam" id="TIGR02610">
    <property type="entry name" value="PHA_gran_rgn"/>
    <property type="match status" value="1"/>
</dbReference>
<dbReference type="Proteomes" id="UP000240987">
    <property type="component" value="Unassembled WGS sequence"/>
</dbReference>
<comment type="caution">
    <text evidence="1">The sequence shown here is derived from an EMBL/GenBank/DDBJ whole genome shotgun (WGS) entry which is preliminary data.</text>
</comment>
<dbReference type="InterPro" id="IPR013433">
    <property type="entry name" value="PHA_gran_rgn"/>
</dbReference>
<keyword evidence="2" id="KW-1185">Reference proteome</keyword>
<dbReference type="EMBL" id="PYMJ01000035">
    <property type="protein sequence ID" value="PSU45122.1"/>
    <property type="molecule type" value="Genomic_DNA"/>
</dbReference>
<evidence type="ECO:0000313" key="2">
    <source>
        <dbReference type="Proteomes" id="UP000240987"/>
    </source>
</evidence>
<reference evidence="1 2" key="1">
    <citation type="submission" date="2018-01" db="EMBL/GenBank/DDBJ databases">
        <title>Whole genome sequencing of Histamine producing bacteria.</title>
        <authorList>
            <person name="Butler K."/>
        </authorList>
    </citation>
    <scope>NUCLEOTIDE SEQUENCE [LARGE SCALE GENOMIC DNA]</scope>
    <source>
        <strain evidence="1 2">JCM 12947</strain>
    </source>
</reference>
<protein>
    <recommendedName>
        <fullName evidence="3">Polyhydroxyalkanoic acid system protein</fullName>
    </recommendedName>
</protein>
<sequence>MLKRRNRVFALKNGKKVTILIEREHDLHIDDVAVMSEQIADELANKYGIEWSWQDDRLIIDHMSARGFLHSQHGKITIQLKLGFAASLFASSIENSISKRLDQLLITQ</sequence>
<organism evidence="1 2">
    <name type="scientific">Photobacterium frigidiphilum</name>
    <dbReference type="NCBI Taxonomy" id="264736"/>
    <lineage>
        <taxon>Bacteria</taxon>
        <taxon>Pseudomonadati</taxon>
        <taxon>Pseudomonadota</taxon>
        <taxon>Gammaproteobacteria</taxon>
        <taxon>Vibrionales</taxon>
        <taxon>Vibrionaceae</taxon>
        <taxon>Photobacterium</taxon>
    </lineage>
</organism>
<name>A0A2T3J8P2_9GAMM</name>
<dbReference type="AlphaFoldDB" id="A0A2T3J8P2"/>
<evidence type="ECO:0008006" key="3">
    <source>
        <dbReference type="Google" id="ProtNLM"/>
    </source>
</evidence>
<accession>A0A2T3J8P2</accession>
<evidence type="ECO:0000313" key="1">
    <source>
        <dbReference type="EMBL" id="PSU45122.1"/>
    </source>
</evidence>